<evidence type="ECO:0000313" key="3">
    <source>
        <dbReference type="Proteomes" id="UP000735302"/>
    </source>
</evidence>
<protein>
    <submittedName>
        <fullName evidence="2">Uncharacterized protein</fullName>
    </submittedName>
</protein>
<accession>A0AAV4D5S1</accession>
<dbReference type="Proteomes" id="UP000735302">
    <property type="component" value="Unassembled WGS sequence"/>
</dbReference>
<sequence length="745" mass="83858">MLWLIFFTPTVKIFFNASSDIAGDRYNQQVVGYMDNKRPNQTSMPGGQTPKIAKQDEHLATQDHASAQPGSLYTWPHLSTHTLYQPQPYMQQAYNLSCLQTAAPYVQNTSYSTPQQLPGFDRMPVPENNVPNMMHLAFMKENVHNQNCNKRDGQDVQQNGVITTEASGQMLSNAGNGNISYPDHKMIQSAEPQEGNISGGSFYQNFNKKLALAYRGILNYILSLFYRCSICLIPMNVFDRHMSDLIDRYDRRLLYDSVNFKRLVDKLMVDLENLHSTNAPGIPRQVNQFSGSCQPQRQGGRSDKDESPIDFVKWGNFSTVRDQFGRPLESFLNNGSNSNDESLYWTRYFKASALGLCTKIKHIINPPQTTSVIYQNTHSVNNFQEHHPGLEASRPSSRPLLNGLAWNSHRLNENASIIHPISNDVSHKAVDVLQKSSKPSNEIENVNIQMKRSFSNLSDTSSYSIHASDSFSNRIIHHSAAYESKDLPEFTVGHSAEQSVAQNCNKVSPPNTSFGDSFAYVIKWMNSLDDGEAEVEESEFSEKFTKNTSKGGAQGHEQQTFRTGINFNDTAQLTWNMPVAASVGTDKSKLTLQISGENTNDSNQQTQNIHEKAPVLCRESITLGNCRCNSYGDFNRGYNNSSEDIVEIQQSTTGFHKVTFNHKTGYKIFFERSPEGYVDVFIRQPLGHIDIICTEPSGKLHVFCKPPFEKFQDFCKEHPSTLNVAHKSFLESYACRISGSPELSN</sequence>
<organism evidence="2 3">
    <name type="scientific">Plakobranchus ocellatus</name>
    <dbReference type="NCBI Taxonomy" id="259542"/>
    <lineage>
        <taxon>Eukaryota</taxon>
        <taxon>Metazoa</taxon>
        <taxon>Spiralia</taxon>
        <taxon>Lophotrochozoa</taxon>
        <taxon>Mollusca</taxon>
        <taxon>Gastropoda</taxon>
        <taxon>Heterobranchia</taxon>
        <taxon>Euthyneura</taxon>
        <taxon>Panpulmonata</taxon>
        <taxon>Sacoglossa</taxon>
        <taxon>Placobranchoidea</taxon>
        <taxon>Plakobranchidae</taxon>
        <taxon>Plakobranchus</taxon>
    </lineage>
</organism>
<dbReference type="AlphaFoldDB" id="A0AAV4D5S1"/>
<comment type="caution">
    <text evidence="2">The sequence shown here is derived from an EMBL/GenBank/DDBJ whole genome shotgun (WGS) entry which is preliminary data.</text>
</comment>
<evidence type="ECO:0000313" key="2">
    <source>
        <dbReference type="EMBL" id="GFO39426.1"/>
    </source>
</evidence>
<feature type="compositionally biased region" description="Polar residues" evidence="1">
    <location>
        <begin position="285"/>
        <end position="299"/>
    </location>
</feature>
<evidence type="ECO:0000256" key="1">
    <source>
        <dbReference type="SAM" id="MobiDB-lite"/>
    </source>
</evidence>
<keyword evidence="3" id="KW-1185">Reference proteome</keyword>
<proteinExistence type="predicted"/>
<gene>
    <name evidence="2" type="ORF">PoB_006593100</name>
</gene>
<name>A0AAV4D5S1_9GAST</name>
<dbReference type="EMBL" id="BLXT01007492">
    <property type="protein sequence ID" value="GFO39426.1"/>
    <property type="molecule type" value="Genomic_DNA"/>
</dbReference>
<reference evidence="2 3" key="1">
    <citation type="journal article" date="2021" name="Elife">
        <title>Chloroplast acquisition without the gene transfer in kleptoplastic sea slugs, Plakobranchus ocellatus.</title>
        <authorList>
            <person name="Maeda T."/>
            <person name="Takahashi S."/>
            <person name="Yoshida T."/>
            <person name="Shimamura S."/>
            <person name="Takaki Y."/>
            <person name="Nagai Y."/>
            <person name="Toyoda A."/>
            <person name="Suzuki Y."/>
            <person name="Arimoto A."/>
            <person name="Ishii H."/>
            <person name="Satoh N."/>
            <person name="Nishiyama T."/>
            <person name="Hasebe M."/>
            <person name="Maruyama T."/>
            <person name="Minagawa J."/>
            <person name="Obokata J."/>
            <person name="Shigenobu S."/>
        </authorList>
    </citation>
    <scope>NUCLEOTIDE SEQUENCE [LARGE SCALE GENOMIC DNA]</scope>
</reference>
<feature type="region of interest" description="Disordered" evidence="1">
    <location>
        <begin position="285"/>
        <end position="308"/>
    </location>
</feature>